<dbReference type="EMBL" id="JAGGJR010000016">
    <property type="protein sequence ID" value="MBP1876241.1"/>
    <property type="molecule type" value="Genomic_DNA"/>
</dbReference>
<sequence>MEKGSRYKSEFLSNMSHELRTPLNSLLILAQLLADNKAGNLSAEQVKFANTIKSSGNDLLLLINDILDISKIEAGQVEVQPQSVAVADIVGKLKGMFETTAVEKGLKLRVDIPSETPATVVTDPLRLEQILKNFLSNAIKFTHNGEVALVIEKSGGRHISFSVRDTGIGISEEHQQAIFEPFRQADGTISRKYGGTGLGLSISRELGTMLSGRIEVESREGQGSTFRLVLPLELETSAQSPTRTSVVGQPVIVQASSEAHAPKDVSTKLIPDDRARLTAGGRVMLAVEDDATFAEILYDLAHELGFQCIVAGTAEDGVILARQYLPHAIILDIGLPDHTGLFVLDRLKHDLRTRHIPVHVVSASDYVRRARALGAAGYTLKPVKREELVQALEGLEHKLLEPVRRVLVVEDDATQLESVQLLLNSRNVSTVGAKTAAECLEKLRGETFDCMVLDLTLPDASGLDVLDELSQDASIAFPPVIVYTGRDITPDDELRLRRYAKSIIIKGAKSPERLLDEVTLFLHQVVSTLPNQQQEMLAKSLNRDEAVQGRRILIVEDDVRNVYALTSIFETHGASVTIARNGLEALKAIDEGQKQGAGSPFDLVLMDVMMPEMDGLTAVREIRRRPGLKGLPIIMLTAKAMPQDQQQSIDAGANDYLAKPLDVDKLLSLARVWISR</sequence>
<reference evidence="1" key="1">
    <citation type="submission" date="2021-03" db="EMBL/GenBank/DDBJ databases">
        <title>Genomic Encyclopedia of Type Strains, Phase IV (KMG-IV): sequencing the most valuable type-strain genomes for metagenomic binning, comparative biology and taxonomic classification.</title>
        <authorList>
            <person name="Goeker M."/>
        </authorList>
    </citation>
    <scope>NUCLEOTIDE SEQUENCE</scope>
    <source>
        <strain evidence="1">DSM 18131</strain>
    </source>
</reference>
<keyword evidence="2" id="KW-1185">Reference proteome</keyword>
<organism evidence="1 2">
    <name type="scientific">Ensifer adhaerens</name>
    <name type="common">Sinorhizobium morelense</name>
    <dbReference type="NCBI Taxonomy" id="106592"/>
    <lineage>
        <taxon>Bacteria</taxon>
        <taxon>Pseudomonadati</taxon>
        <taxon>Pseudomonadota</taxon>
        <taxon>Alphaproteobacteria</taxon>
        <taxon>Hyphomicrobiales</taxon>
        <taxon>Rhizobiaceae</taxon>
        <taxon>Sinorhizobium/Ensifer group</taxon>
        <taxon>Ensifer</taxon>
    </lineage>
</organism>
<gene>
    <name evidence="1" type="ORF">J2Z19_005991</name>
</gene>
<name>A0ACC5T531_ENSAD</name>
<evidence type="ECO:0000313" key="2">
    <source>
        <dbReference type="Proteomes" id="UP000823773"/>
    </source>
</evidence>
<comment type="caution">
    <text evidence="1">The sequence shown here is derived from an EMBL/GenBank/DDBJ whole genome shotgun (WGS) entry which is preliminary data.</text>
</comment>
<protein>
    <submittedName>
        <fullName evidence="1">CheY-like chemotaxis protein</fullName>
    </submittedName>
</protein>
<proteinExistence type="predicted"/>
<evidence type="ECO:0000313" key="1">
    <source>
        <dbReference type="EMBL" id="MBP1876241.1"/>
    </source>
</evidence>
<dbReference type="Proteomes" id="UP000823773">
    <property type="component" value="Unassembled WGS sequence"/>
</dbReference>
<accession>A0ACC5T531</accession>